<dbReference type="Gene3D" id="3.80.10.10">
    <property type="entry name" value="Ribonuclease Inhibitor"/>
    <property type="match status" value="1"/>
</dbReference>
<evidence type="ECO:0000313" key="10">
    <source>
        <dbReference type="EMBL" id="KAD2393408.1"/>
    </source>
</evidence>
<dbReference type="InterPro" id="IPR042197">
    <property type="entry name" value="Apaf_helical"/>
</dbReference>
<accession>A0A5N6LPT1</accession>
<dbReference type="Gene3D" id="1.10.8.430">
    <property type="entry name" value="Helical domain of apoptotic protease-activating factors"/>
    <property type="match status" value="1"/>
</dbReference>
<keyword evidence="6" id="KW-0067">ATP-binding</keyword>
<organism evidence="10 11">
    <name type="scientific">Mikania micrantha</name>
    <name type="common">bitter vine</name>
    <dbReference type="NCBI Taxonomy" id="192012"/>
    <lineage>
        <taxon>Eukaryota</taxon>
        <taxon>Viridiplantae</taxon>
        <taxon>Streptophyta</taxon>
        <taxon>Embryophyta</taxon>
        <taxon>Tracheophyta</taxon>
        <taxon>Spermatophyta</taxon>
        <taxon>Magnoliopsida</taxon>
        <taxon>eudicotyledons</taxon>
        <taxon>Gunneridae</taxon>
        <taxon>Pentapetalae</taxon>
        <taxon>asterids</taxon>
        <taxon>campanulids</taxon>
        <taxon>Asterales</taxon>
        <taxon>Asteraceae</taxon>
        <taxon>Asteroideae</taxon>
        <taxon>Heliantheae alliance</taxon>
        <taxon>Eupatorieae</taxon>
        <taxon>Mikania</taxon>
    </lineage>
</organism>
<keyword evidence="5" id="KW-0611">Plant defense</keyword>
<dbReference type="EMBL" id="SZYD01000019">
    <property type="protein sequence ID" value="KAD2393408.1"/>
    <property type="molecule type" value="Genomic_DNA"/>
</dbReference>
<dbReference type="FunFam" id="1.10.10.10:FF:000322">
    <property type="entry name" value="Probable disease resistance protein At1g63360"/>
    <property type="match status" value="1"/>
</dbReference>
<protein>
    <submittedName>
        <fullName evidence="10">Uncharacterized protein</fullName>
    </submittedName>
</protein>
<proteinExistence type="inferred from homology"/>
<dbReference type="Pfam" id="PF23559">
    <property type="entry name" value="WHD_DRP"/>
    <property type="match status" value="1"/>
</dbReference>
<dbReference type="SUPFAM" id="SSF52058">
    <property type="entry name" value="L domain-like"/>
    <property type="match status" value="1"/>
</dbReference>
<evidence type="ECO:0000256" key="6">
    <source>
        <dbReference type="ARBA" id="ARBA00022840"/>
    </source>
</evidence>
<feature type="region of interest" description="Disordered" evidence="7">
    <location>
        <begin position="491"/>
        <end position="542"/>
    </location>
</feature>
<name>A0A5N6LPT1_9ASTR</name>
<keyword evidence="4" id="KW-0547">Nucleotide-binding</keyword>
<evidence type="ECO:0000256" key="3">
    <source>
        <dbReference type="ARBA" id="ARBA00022737"/>
    </source>
</evidence>
<evidence type="ECO:0000256" key="2">
    <source>
        <dbReference type="ARBA" id="ARBA00022614"/>
    </source>
</evidence>
<keyword evidence="11" id="KW-1185">Reference proteome</keyword>
<evidence type="ECO:0000313" key="11">
    <source>
        <dbReference type="Proteomes" id="UP000326396"/>
    </source>
</evidence>
<dbReference type="InterPro" id="IPR032675">
    <property type="entry name" value="LRR_dom_sf"/>
</dbReference>
<dbReference type="PANTHER" id="PTHR15140:SF37">
    <property type="entry name" value="UBIQUITIN-LIKE DOMAIN-CONTAINING PROTEIN"/>
    <property type="match status" value="1"/>
</dbReference>
<evidence type="ECO:0000259" key="8">
    <source>
        <dbReference type="Pfam" id="PF00931"/>
    </source>
</evidence>
<sequence>MYFPDDKTGSRVIFTSRDIDLSLHVKSARPAHVLRLRTEVESWSIFLKKVFRMGICPCVLQKPGWVINSKCEGLPLAIVIAAGLVKNNFSITWWEQIAATLRSFMVSDPRQYMDSLALSYNHLPPHLRPCFLFFGAFPEDYEIPVTKLVWLWIAQGFIHETGSRMLEDVAGDYLVDLIRRSLVMTSRIKADGQMVNLRYLAIHAHNGSPHASISKLVNLQTLIISSRKNIVVPKTIWDMENLRHLPIKSGENLMEEPTFLQVTRKDGPSDLECPNLGSLEHLQKLKLLNTFPYPKATRSCNPILYPESLKKLTLSNTGMDWEEIWCFSLLPNLVILTLKFQACIGEIWDTGDAEFRKLKVLKLHDLDIKQWICSRDNFLRLQRLVVQHCLKLDIVPMALGKILTLEMIEVNGCCSSAYRSAVEIQKDQESEGNFFLKNAMFINGYIDDSNEWLMGRMEDDDSDELVFTGEDLSWRDVSEASGLHEPFYATRSSMAGTGRGDDEAGPSRKDKGKRVLYDEDKIEEDIGLTDVEEDDGVPGYDD</sequence>
<evidence type="ECO:0000256" key="1">
    <source>
        <dbReference type="ARBA" id="ARBA00008894"/>
    </source>
</evidence>
<reference evidence="10 11" key="1">
    <citation type="submission" date="2019-05" db="EMBL/GenBank/DDBJ databases">
        <title>Mikania micrantha, genome provides insights into the molecular mechanism of rapid growth.</title>
        <authorList>
            <person name="Liu B."/>
        </authorList>
    </citation>
    <scope>NUCLEOTIDE SEQUENCE [LARGE SCALE GENOMIC DNA]</scope>
    <source>
        <strain evidence="10">NLD-2019</strain>
        <tissue evidence="10">Leaf</tissue>
    </source>
</reference>
<feature type="compositionally biased region" description="Basic and acidic residues" evidence="7">
    <location>
        <begin position="499"/>
        <end position="519"/>
    </location>
</feature>
<dbReference type="SUPFAM" id="SSF52540">
    <property type="entry name" value="P-loop containing nucleoside triphosphate hydrolases"/>
    <property type="match status" value="1"/>
</dbReference>
<feature type="compositionally biased region" description="Acidic residues" evidence="7">
    <location>
        <begin position="520"/>
        <end position="542"/>
    </location>
</feature>
<dbReference type="Proteomes" id="UP000326396">
    <property type="component" value="Linkage Group LG9"/>
</dbReference>
<comment type="caution">
    <text evidence="10">The sequence shown here is derived from an EMBL/GenBank/DDBJ whole genome shotgun (WGS) entry which is preliminary data.</text>
</comment>
<dbReference type="AlphaFoldDB" id="A0A5N6LPT1"/>
<dbReference type="InterPro" id="IPR002182">
    <property type="entry name" value="NB-ARC"/>
</dbReference>
<keyword evidence="2" id="KW-0433">Leucine-rich repeat</keyword>
<feature type="domain" description="NB-ARC" evidence="8">
    <location>
        <begin position="2"/>
        <end position="53"/>
    </location>
</feature>
<dbReference type="InterPro" id="IPR027417">
    <property type="entry name" value="P-loop_NTPase"/>
</dbReference>
<evidence type="ECO:0000256" key="7">
    <source>
        <dbReference type="SAM" id="MobiDB-lite"/>
    </source>
</evidence>
<evidence type="ECO:0000256" key="5">
    <source>
        <dbReference type="ARBA" id="ARBA00022821"/>
    </source>
</evidence>
<comment type="similarity">
    <text evidence="1">Belongs to the disease resistance NB-LRR family.</text>
</comment>
<keyword evidence="3" id="KW-0677">Repeat</keyword>
<dbReference type="GO" id="GO:0005524">
    <property type="term" value="F:ATP binding"/>
    <property type="evidence" value="ECO:0007669"/>
    <property type="project" value="UniProtKB-KW"/>
</dbReference>
<dbReference type="Pfam" id="PF00931">
    <property type="entry name" value="NB-ARC"/>
    <property type="match status" value="1"/>
</dbReference>
<evidence type="ECO:0000259" key="9">
    <source>
        <dbReference type="Pfam" id="PF23559"/>
    </source>
</evidence>
<dbReference type="PANTHER" id="PTHR15140">
    <property type="entry name" value="TUBULIN-SPECIFIC CHAPERONE E"/>
    <property type="match status" value="1"/>
</dbReference>
<dbReference type="InterPro" id="IPR058922">
    <property type="entry name" value="WHD_DRP"/>
</dbReference>
<gene>
    <name evidence="10" type="ORF">E3N88_40385</name>
</gene>
<dbReference type="GO" id="GO:0006952">
    <property type="term" value="P:defense response"/>
    <property type="evidence" value="ECO:0007669"/>
    <property type="project" value="UniProtKB-KW"/>
</dbReference>
<feature type="domain" description="Disease resistance protein winged helix" evidence="9">
    <location>
        <begin position="137"/>
        <end position="193"/>
    </location>
</feature>
<dbReference type="GO" id="GO:0043531">
    <property type="term" value="F:ADP binding"/>
    <property type="evidence" value="ECO:0007669"/>
    <property type="project" value="InterPro"/>
</dbReference>
<evidence type="ECO:0000256" key="4">
    <source>
        <dbReference type="ARBA" id="ARBA00022741"/>
    </source>
</evidence>
<dbReference type="OrthoDB" id="1478287at2759"/>